<reference evidence="1" key="1">
    <citation type="submission" date="2012-04" db="EMBL/GenBank/DDBJ databases">
        <authorList>
            <person name="Borisov I.G."/>
            <person name="Ivanikova N.V."/>
            <person name="Pinevich A.V."/>
        </authorList>
    </citation>
    <scope>NUCLEOTIDE SEQUENCE [LARGE SCALE GENOMIC DNA]</scope>
    <source>
        <strain evidence="1">CALU 1027</strain>
    </source>
</reference>
<keyword evidence="2" id="KW-1185">Reference proteome</keyword>
<evidence type="ECO:0000313" key="1">
    <source>
        <dbReference type="EMBL" id="KKI98193.1"/>
    </source>
</evidence>
<proteinExistence type="predicted"/>
<dbReference type="EMBL" id="AJTX02000010">
    <property type="protein sequence ID" value="KKI98193.1"/>
    <property type="molecule type" value="Genomic_DNA"/>
</dbReference>
<protein>
    <submittedName>
        <fullName evidence="1">Uncharacterized protein</fullName>
    </submittedName>
</protein>
<comment type="caution">
    <text evidence="1">The sequence shown here is derived from an EMBL/GenBank/DDBJ whole genome shotgun (WGS) entry which is preliminary data.</text>
</comment>
<evidence type="ECO:0000313" key="2">
    <source>
        <dbReference type="Proteomes" id="UP000034681"/>
    </source>
</evidence>
<accession>A0A0M2PU61</accession>
<sequence length="60" mass="6587">MEPKLLGGLGEEAKVPIGGRGLGRGAIAATHSRFKRFKRFKKKGGEQWVKKKLANTAPPW</sequence>
<dbReference type="Proteomes" id="UP000034681">
    <property type="component" value="Unassembled WGS sequence"/>
</dbReference>
<name>A0A0M2PU61_PROHO</name>
<dbReference type="AlphaFoldDB" id="A0A0M2PU61"/>
<gene>
    <name evidence="1" type="ORF">PROH_21185</name>
</gene>
<organism evidence="1 2">
    <name type="scientific">Prochlorothrix hollandica PCC 9006 = CALU 1027</name>
    <dbReference type="NCBI Taxonomy" id="317619"/>
    <lineage>
        <taxon>Bacteria</taxon>
        <taxon>Bacillati</taxon>
        <taxon>Cyanobacteriota</taxon>
        <taxon>Cyanophyceae</taxon>
        <taxon>Prochlorotrichales</taxon>
        <taxon>Prochlorotrichaceae</taxon>
        <taxon>Prochlorothrix</taxon>
    </lineage>
</organism>